<feature type="region of interest" description="Disordered" evidence="1">
    <location>
        <begin position="1"/>
        <end position="86"/>
    </location>
</feature>
<gene>
    <name evidence="2" type="ORF">NDU88_006298</name>
</gene>
<evidence type="ECO:0000313" key="3">
    <source>
        <dbReference type="Proteomes" id="UP001066276"/>
    </source>
</evidence>
<protein>
    <submittedName>
        <fullName evidence="2">Uncharacterized protein</fullName>
    </submittedName>
</protein>
<evidence type="ECO:0000313" key="2">
    <source>
        <dbReference type="EMBL" id="KAJ1127905.1"/>
    </source>
</evidence>
<organism evidence="2 3">
    <name type="scientific">Pleurodeles waltl</name>
    <name type="common">Iberian ribbed newt</name>
    <dbReference type="NCBI Taxonomy" id="8319"/>
    <lineage>
        <taxon>Eukaryota</taxon>
        <taxon>Metazoa</taxon>
        <taxon>Chordata</taxon>
        <taxon>Craniata</taxon>
        <taxon>Vertebrata</taxon>
        <taxon>Euteleostomi</taxon>
        <taxon>Amphibia</taxon>
        <taxon>Batrachia</taxon>
        <taxon>Caudata</taxon>
        <taxon>Salamandroidea</taxon>
        <taxon>Salamandridae</taxon>
        <taxon>Pleurodelinae</taxon>
        <taxon>Pleurodeles</taxon>
    </lineage>
</organism>
<keyword evidence="3" id="KW-1185">Reference proteome</keyword>
<reference evidence="2" key="1">
    <citation type="journal article" date="2022" name="bioRxiv">
        <title>Sequencing and chromosome-scale assembly of the giantPleurodeles waltlgenome.</title>
        <authorList>
            <person name="Brown T."/>
            <person name="Elewa A."/>
            <person name="Iarovenko S."/>
            <person name="Subramanian E."/>
            <person name="Araus A.J."/>
            <person name="Petzold A."/>
            <person name="Susuki M."/>
            <person name="Suzuki K.-i.T."/>
            <person name="Hayashi T."/>
            <person name="Toyoda A."/>
            <person name="Oliveira C."/>
            <person name="Osipova E."/>
            <person name="Leigh N.D."/>
            <person name="Simon A."/>
            <person name="Yun M.H."/>
        </authorList>
    </citation>
    <scope>NUCLEOTIDE SEQUENCE</scope>
    <source>
        <strain evidence="2">20211129_DDA</strain>
        <tissue evidence="2">Liver</tissue>
    </source>
</reference>
<dbReference type="Proteomes" id="UP001066276">
    <property type="component" value="Chromosome 7"/>
</dbReference>
<feature type="compositionally biased region" description="Polar residues" evidence="1">
    <location>
        <begin position="8"/>
        <end position="18"/>
    </location>
</feature>
<sequence>MDVPATVRTESGTVSQFSLHGDALPGHHGNVDTTSLTGNPDIRVPDAVKIEDGLRAQRVVEEEEDAKRAEKTPRGGFGKTEETSNK</sequence>
<dbReference type="EMBL" id="JANPWB010000011">
    <property type="protein sequence ID" value="KAJ1127905.1"/>
    <property type="molecule type" value="Genomic_DNA"/>
</dbReference>
<proteinExistence type="predicted"/>
<evidence type="ECO:0000256" key="1">
    <source>
        <dbReference type="SAM" id="MobiDB-lite"/>
    </source>
</evidence>
<accession>A0AAV7PIE9</accession>
<comment type="caution">
    <text evidence="2">The sequence shown here is derived from an EMBL/GenBank/DDBJ whole genome shotgun (WGS) entry which is preliminary data.</text>
</comment>
<dbReference type="AlphaFoldDB" id="A0AAV7PIE9"/>
<feature type="compositionally biased region" description="Basic and acidic residues" evidence="1">
    <location>
        <begin position="43"/>
        <end position="86"/>
    </location>
</feature>
<name>A0AAV7PIE9_PLEWA</name>